<dbReference type="GO" id="GO:0051082">
    <property type="term" value="F:unfolded protein binding"/>
    <property type="evidence" value="ECO:0007669"/>
    <property type="project" value="TreeGrafter"/>
</dbReference>
<dbReference type="GO" id="GO:0043335">
    <property type="term" value="P:protein unfolding"/>
    <property type="evidence" value="ECO:0007669"/>
    <property type="project" value="TreeGrafter"/>
</dbReference>
<evidence type="ECO:0000256" key="5">
    <source>
        <dbReference type="ARBA" id="ARBA00023186"/>
    </source>
</evidence>
<dbReference type="InterPro" id="IPR028299">
    <property type="entry name" value="ClpA/B_CS2"/>
</dbReference>
<evidence type="ECO:0000256" key="4">
    <source>
        <dbReference type="ARBA" id="ARBA00022840"/>
    </source>
</evidence>
<evidence type="ECO:0000313" key="12">
    <source>
        <dbReference type="Proteomes" id="UP000249464"/>
    </source>
</evidence>
<keyword evidence="12" id="KW-1185">Reference proteome</keyword>
<gene>
    <name evidence="11" type="primary">BQ5605_C002g01363</name>
    <name evidence="11" type="ORF">BQ5605_C002G01363</name>
</gene>
<sequence>MASANNFTEAAQRSLEAALSLAKEHSNSQVAPAHLASALLTPSTAEGAQPGQTLFHSILNKASSPPPPSPPHLAGAQPEVFARSLAKFIVRLPAQEPAPDDVSLSPGMGKVITTANKIAKEKNDTFIAQDHLILALVQDSAITNMLKEAGSNVEAVKKAADQVRGGKQVNSRGAEDGFEALSKYARDLTTEAEQGRLDPVIGRDNEIRRCIRILSRRTKNNAVLIGEPGVGKTAVAEGLAQRITNRDVPPSLLGRLWALDVGALTAGASYKGQFEERLTSVITEVEKSEAPVILFIDEMHLLMAGQGASGGGLDAANILKPSLSRGKIRCIGATTLSEYRKYIEKDAAFERRFQTVQVNEPSVPETISILRGIKEKYELHHEVSIADATLISAATLAHRYLTSRKLPDAAIDLIDEAASAVRVARESVPEEVDKIERAKLQLEIELHAIRNELSKNKNDEVAKAKISELQQQVARLDDQLKPIMARLSAERSKGEEINTIKRKIDELQAKAADAERRYDLATAADLRHYAIPDLQTRLASLETQKKEEDAQARASGIEMLAGDVVLPEHVQAVVSQWSGIPLQQLRLTEKAKLMKMESILRKEVVGQNDAVAAVANAIRLSRSGLSNQERPIASFLFVGPSGTGKTLLSKALARFLFDSPDAMIRIDGSEYSEKHSISRLIGSPPGYVGHEEGGTLTEYVRRRPYCVILIDEIEKASREAILLLLQVLDDGRLTDSQGRVVSFRNAVIIMTSNLGAAYLSDLPETNTIPPATQELVQGAIRAHFPPEFINRIDSTIIFARLSKDQVRSIVDIRIAEVQKRLRANGRDITLQISPAALDFLGSIGYHPSYGARPLNRAIQTELLNPLSKLIIDESIRDGEIARVEFDAQASRIVVLGNHEPLKMDIDGDADSDEEDEIQVEELD</sequence>
<evidence type="ECO:0000256" key="7">
    <source>
        <dbReference type="RuleBase" id="RU004432"/>
    </source>
</evidence>
<evidence type="ECO:0000256" key="3">
    <source>
        <dbReference type="ARBA" id="ARBA00022741"/>
    </source>
</evidence>
<dbReference type="STRING" id="796604.A0A2X0LYL7"/>
<proteinExistence type="inferred from homology"/>
<dbReference type="InterPro" id="IPR041546">
    <property type="entry name" value="ClpA/ClpB_AAA_lid"/>
</dbReference>
<keyword evidence="3 7" id="KW-0547">Nucleotide-binding</keyword>
<dbReference type="PROSITE" id="PS00871">
    <property type="entry name" value="CLPAB_2"/>
    <property type="match status" value="1"/>
</dbReference>
<feature type="coiled-coil region" evidence="8">
    <location>
        <begin position="432"/>
        <end position="551"/>
    </location>
</feature>
<comment type="similarity">
    <text evidence="1 7">Belongs to the ClpA/ClpB family.</text>
</comment>
<evidence type="ECO:0000256" key="6">
    <source>
        <dbReference type="PROSITE-ProRule" id="PRU01251"/>
    </source>
</evidence>
<keyword evidence="2 6" id="KW-0677">Repeat</keyword>
<dbReference type="GO" id="GO:0051087">
    <property type="term" value="F:protein-folding chaperone binding"/>
    <property type="evidence" value="ECO:0007669"/>
    <property type="project" value="TreeGrafter"/>
</dbReference>
<dbReference type="Pfam" id="PF02861">
    <property type="entry name" value="Clp_N"/>
    <property type="match status" value="1"/>
</dbReference>
<dbReference type="SUPFAM" id="SSF52540">
    <property type="entry name" value="P-loop containing nucleoside triphosphate hydrolases"/>
    <property type="match status" value="2"/>
</dbReference>
<dbReference type="InterPro" id="IPR036628">
    <property type="entry name" value="Clp_N_dom_sf"/>
</dbReference>
<protein>
    <submittedName>
        <fullName evidence="11">BQ5605_C002g01363 protein</fullName>
    </submittedName>
</protein>
<evidence type="ECO:0000256" key="2">
    <source>
        <dbReference type="ARBA" id="ARBA00022737"/>
    </source>
</evidence>
<dbReference type="SMART" id="SM00382">
    <property type="entry name" value="AAA"/>
    <property type="match status" value="2"/>
</dbReference>
<dbReference type="GO" id="GO:0042026">
    <property type="term" value="P:protein refolding"/>
    <property type="evidence" value="ECO:0007669"/>
    <property type="project" value="TreeGrafter"/>
</dbReference>
<evidence type="ECO:0000256" key="8">
    <source>
        <dbReference type="SAM" id="Coils"/>
    </source>
</evidence>
<dbReference type="Gene3D" id="1.10.8.60">
    <property type="match status" value="1"/>
</dbReference>
<dbReference type="AlphaFoldDB" id="A0A2X0LYL7"/>
<dbReference type="PROSITE" id="PS51903">
    <property type="entry name" value="CLP_R"/>
    <property type="match status" value="1"/>
</dbReference>
<dbReference type="FunFam" id="3.40.50.300:FF:000025">
    <property type="entry name" value="ATP-dependent Clp protease subunit"/>
    <property type="match status" value="1"/>
</dbReference>
<dbReference type="SUPFAM" id="SSF81923">
    <property type="entry name" value="Double Clp-N motif"/>
    <property type="match status" value="1"/>
</dbReference>
<dbReference type="GO" id="GO:0005829">
    <property type="term" value="C:cytosol"/>
    <property type="evidence" value="ECO:0007669"/>
    <property type="project" value="TreeGrafter"/>
</dbReference>
<dbReference type="InterPro" id="IPR003959">
    <property type="entry name" value="ATPase_AAA_core"/>
</dbReference>
<dbReference type="PROSITE" id="PS00870">
    <property type="entry name" value="CLPAB_1"/>
    <property type="match status" value="1"/>
</dbReference>
<keyword evidence="5 7" id="KW-0143">Chaperone</keyword>
<name>A0A2X0LYL7_9BASI</name>
<evidence type="ECO:0000259" key="10">
    <source>
        <dbReference type="PROSITE" id="PS51903"/>
    </source>
</evidence>
<keyword evidence="4 7" id="KW-0067">ATP-binding</keyword>
<feature type="domain" description="Clp R" evidence="10">
    <location>
        <begin position="4"/>
        <end position="166"/>
    </location>
</feature>
<evidence type="ECO:0000256" key="9">
    <source>
        <dbReference type="SAM" id="MobiDB-lite"/>
    </source>
</evidence>
<dbReference type="GO" id="GO:0005524">
    <property type="term" value="F:ATP binding"/>
    <property type="evidence" value="ECO:0007669"/>
    <property type="project" value="UniProtKB-KW"/>
</dbReference>
<dbReference type="GO" id="GO:0070370">
    <property type="term" value="P:cellular heat acclimation"/>
    <property type="evidence" value="ECO:0007669"/>
    <property type="project" value="TreeGrafter"/>
</dbReference>
<dbReference type="SMART" id="SM01086">
    <property type="entry name" value="ClpB_D2-small"/>
    <property type="match status" value="1"/>
</dbReference>
<dbReference type="InterPro" id="IPR019489">
    <property type="entry name" value="Clp_ATPase_C"/>
</dbReference>
<dbReference type="Pfam" id="PF00004">
    <property type="entry name" value="AAA"/>
    <property type="match status" value="1"/>
</dbReference>
<evidence type="ECO:0000313" key="11">
    <source>
        <dbReference type="EMBL" id="SGY32432.1"/>
    </source>
</evidence>
<feature type="compositionally biased region" description="Acidic residues" evidence="9">
    <location>
        <begin position="906"/>
        <end position="923"/>
    </location>
</feature>
<dbReference type="InterPro" id="IPR004176">
    <property type="entry name" value="Clp_R_N"/>
</dbReference>
<organism evidence="11 12">
    <name type="scientific">Microbotryum silenes-dioicae</name>
    <dbReference type="NCBI Taxonomy" id="796604"/>
    <lineage>
        <taxon>Eukaryota</taxon>
        <taxon>Fungi</taxon>
        <taxon>Dikarya</taxon>
        <taxon>Basidiomycota</taxon>
        <taxon>Pucciniomycotina</taxon>
        <taxon>Microbotryomycetes</taxon>
        <taxon>Microbotryales</taxon>
        <taxon>Microbotryaceae</taxon>
        <taxon>Microbotryum</taxon>
    </lineage>
</organism>
<reference evidence="11 12" key="1">
    <citation type="submission" date="2016-11" db="EMBL/GenBank/DDBJ databases">
        <authorList>
            <person name="Jaros S."/>
            <person name="Januszkiewicz K."/>
            <person name="Wedrychowicz H."/>
        </authorList>
    </citation>
    <scope>NUCLEOTIDE SEQUENCE [LARGE SCALE GENOMIC DNA]</scope>
</reference>
<dbReference type="Pfam" id="PF07724">
    <property type="entry name" value="AAA_2"/>
    <property type="match status" value="1"/>
</dbReference>
<evidence type="ECO:0000256" key="1">
    <source>
        <dbReference type="ARBA" id="ARBA00008675"/>
    </source>
</evidence>
<dbReference type="InterPro" id="IPR003593">
    <property type="entry name" value="AAA+_ATPase"/>
</dbReference>
<dbReference type="CDD" id="cd00009">
    <property type="entry name" value="AAA"/>
    <property type="match status" value="1"/>
</dbReference>
<dbReference type="Gene3D" id="1.10.1780.10">
    <property type="entry name" value="Clp, N-terminal domain"/>
    <property type="match status" value="1"/>
</dbReference>
<dbReference type="FunFam" id="3.40.50.300:FF:000010">
    <property type="entry name" value="Chaperone clpB 1, putative"/>
    <property type="match status" value="1"/>
</dbReference>
<dbReference type="PRINTS" id="PR00300">
    <property type="entry name" value="CLPPROTEASEA"/>
</dbReference>
<dbReference type="EMBL" id="FQNC01000041">
    <property type="protein sequence ID" value="SGY32432.1"/>
    <property type="molecule type" value="Genomic_DNA"/>
</dbReference>
<feature type="region of interest" description="Disordered" evidence="9">
    <location>
        <begin position="903"/>
        <end position="923"/>
    </location>
</feature>
<dbReference type="Pfam" id="PF17871">
    <property type="entry name" value="AAA_lid_9"/>
    <property type="match status" value="1"/>
</dbReference>
<dbReference type="GO" id="GO:0016887">
    <property type="term" value="F:ATP hydrolysis activity"/>
    <property type="evidence" value="ECO:0007669"/>
    <property type="project" value="InterPro"/>
</dbReference>
<dbReference type="InterPro" id="IPR050130">
    <property type="entry name" value="ClpA_ClpB"/>
</dbReference>
<accession>A0A2X0LYL7</accession>
<dbReference type="PANTHER" id="PTHR11638:SF18">
    <property type="entry name" value="HEAT SHOCK PROTEIN 104"/>
    <property type="match status" value="1"/>
</dbReference>
<dbReference type="CDD" id="cd19499">
    <property type="entry name" value="RecA-like_ClpB_Hsp104-like"/>
    <property type="match status" value="1"/>
</dbReference>
<dbReference type="InterPro" id="IPR027417">
    <property type="entry name" value="P-loop_NTPase"/>
</dbReference>
<dbReference type="Proteomes" id="UP000249464">
    <property type="component" value="Unassembled WGS sequence"/>
</dbReference>
<dbReference type="PANTHER" id="PTHR11638">
    <property type="entry name" value="ATP-DEPENDENT CLP PROTEASE"/>
    <property type="match status" value="1"/>
</dbReference>
<dbReference type="FunFam" id="3.40.50.300:FF:000120">
    <property type="entry name" value="ATP-dependent chaperone ClpB"/>
    <property type="match status" value="1"/>
</dbReference>
<dbReference type="Pfam" id="PF10431">
    <property type="entry name" value="ClpB_D2-small"/>
    <property type="match status" value="1"/>
</dbReference>
<keyword evidence="8" id="KW-0175">Coiled coil</keyword>
<dbReference type="Gene3D" id="3.40.50.300">
    <property type="entry name" value="P-loop containing nucleotide triphosphate hydrolases"/>
    <property type="match status" value="3"/>
</dbReference>
<dbReference type="InterPro" id="IPR018368">
    <property type="entry name" value="ClpA/B_CS1"/>
</dbReference>
<dbReference type="InterPro" id="IPR001270">
    <property type="entry name" value="ClpA/B"/>
</dbReference>